<reference evidence="3 4" key="1">
    <citation type="submission" date="2018-12" db="EMBL/GenBank/DDBJ databases">
        <authorList>
            <person name="Grouzdev D.S."/>
            <person name="Krutkina M.S."/>
        </authorList>
    </citation>
    <scope>NUCLEOTIDE SEQUENCE [LARGE SCALE GENOMIC DNA]</scope>
    <source>
        <strain evidence="3 4">RmlP026</strain>
    </source>
</reference>
<evidence type="ECO:0000313" key="4">
    <source>
        <dbReference type="Proteomes" id="UP000290759"/>
    </source>
</evidence>
<sequence length="291" mass="32232">MAGLIQIIEGPHSTGKRRAARRQGDRLGLTVWSGGAARVRVGSPGMAFDALSRPCPVRAPAHRRLLDHAAGRRDPREGWRVVYPLREVLLVALCAALCRVDDVAEVKLWGEARPEFLPCSSAVRARHPVPRHAQGRGAGHRRGAVQSVLCRVGRPAARRPARRHRRQDVAPLPRHGQGMRVAPSRVGLGSASASGARPGSDRRQVERDPGHPAAARTPRTGRRRRYHRCHGSPDQDRTEDPRHRVLWEPVPPRIRERSPAYGHRPPHRARSHARPQGRARPRSPAQIGRLG</sequence>
<gene>
    <name evidence="3" type="ORF">D3273_03935</name>
</gene>
<feature type="domain" description="H repeat-associated protein N-terminal" evidence="2">
    <location>
        <begin position="73"/>
        <end position="132"/>
    </location>
</feature>
<reference evidence="3 4" key="2">
    <citation type="submission" date="2019-02" db="EMBL/GenBank/DDBJ databases">
        <title>'Lichenibacterium ramalinii' gen. nov. sp. nov., 'Lichenibacterium minor' gen. nov. sp. nov.</title>
        <authorList>
            <person name="Pankratov T."/>
        </authorList>
    </citation>
    <scope>NUCLEOTIDE SEQUENCE [LARGE SCALE GENOMIC DNA]</scope>
    <source>
        <strain evidence="3 4">RmlP026</strain>
    </source>
</reference>
<dbReference type="EMBL" id="QYBB01000002">
    <property type="protein sequence ID" value="RYC33621.1"/>
    <property type="molecule type" value="Genomic_DNA"/>
</dbReference>
<feature type="compositionally biased region" description="Basic residues" evidence="1">
    <location>
        <begin position="264"/>
        <end position="281"/>
    </location>
</feature>
<protein>
    <submittedName>
        <fullName evidence="3">Transposase family protein</fullName>
    </submittedName>
</protein>
<feature type="compositionally biased region" description="Basic residues" evidence="1">
    <location>
        <begin position="130"/>
        <end position="143"/>
    </location>
</feature>
<comment type="caution">
    <text evidence="3">The sequence shown here is derived from an EMBL/GenBank/DDBJ whole genome shotgun (WGS) entry which is preliminary data.</text>
</comment>
<feature type="compositionally biased region" description="Basic residues" evidence="1">
    <location>
        <begin position="156"/>
        <end position="166"/>
    </location>
</feature>
<feature type="region of interest" description="Disordered" evidence="1">
    <location>
        <begin position="130"/>
        <end position="291"/>
    </location>
</feature>
<dbReference type="Pfam" id="PF13808">
    <property type="entry name" value="DDE_Tnp_1_assoc"/>
    <property type="match status" value="1"/>
</dbReference>
<feature type="compositionally biased region" description="Basic residues" evidence="1">
    <location>
        <begin position="219"/>
        <end position="230"/>
    </location>
</feature>
<name>A0A4Q2UE76_9HYPH</name>
<accession>A0A4Q2UE76</accession>
<evidence type="ECO:0000313" key="3">
    <source>
        <dbReference type="EMBL" id="RYC33621.1"/>
    </source>
</evidence>
<dbReference type="OrthoDB" id="8001376at2"/>
<evidence type="ECO:0000256" key="1">
    <source>
        <dbReference type="SAM" id="MobiDB-lite"/>
    </source>
</evidence>
<dbReference type="InterPro" id="IPR032806">
    <property type="entry name" value="YbfD_N"/>
</dbReference>
<feature type="compositionally biased region" description="Basic and acidic residues" evidence="1">
    <location>
        <begin position="199"/>
        <end position="210"/>
    </location>
</feature>
<organism evidence="3 4">
    <name type="scientific">Lichenibacterium minor</name>
    <dbReference type="NCBI Taxonomy" id="2316528"/>
    <lineage>
        <taxon>Bacteria</taxon>
        <taxon>Pseudomonadati</taxon>
        <taxon>Pseudomonadota</taxon>
        <taxon>Alphaproteobacteria</taxon>
        <taxon>Hyphomicrobiales</taxon>
        <taxon>Lichenihabitantaceae</taxon>
        <taxon>Lichenibacterium</taxon>
    </lineage>
</organism>
<dbReference type="Proteomes" id="UP000290759">
    <property type="component" value="Unassembled WGS sequence"/>
</dbReference>
<evidence type="ECO:0000259" key="2">
    <source>
        <dbReference type="Pfam" id="PF13808"/>
    </source>
</evidence>
<feature type="compositionally biased region" description="Basic and acidic residues" evidence="1">
    <location>
        <begin position="231"/>
        <end position="246"/>
    </location>
</feature>
<proteinExistence type="predicted"/>
<feature type="compositionally biased region" description="Low complexity" evidence="1">
    <location>
        <begin position="184"/>
        <end position="198"/>
    </location>
</feature>
<keyword evidence="4" id="KW-1185">Reference proteome</keyword>
<dbReference type="AlphaFoldDB" id="A0A4Q2UE76"/>